<sequence length="200" mass="23984">MKFFPLFFITIAFSSKCYAQNEDINYAEYPYKYLDKNFKIKISDKEYQETVDKYGFYRDRVIGVSYKDSLTVIMAKEFGDDSQKGNRATLHVGYGWEMVGYHLWISAEEAKEFAKKYDVTHPYTFMVLLRKPNSKDDQYINEFFIELRKKALEYTKDEKVKTLSIPHLMDFAMYKSPKRIKDFQDLVDERINKKKLKKDY</sequence>
<dbReference type="RefSeq" id="WP_065396197.1">
    <property type="nucleotide sequence ID" value="NZ_MAYH01000048.1"/>
</dbReference>
<gene>
    <name evidence="1" type="ORF">BBI01_17975</name>
</gene>
<evidence type="ECO:0000313" key="1">
    <source>
        <dbReference type="EMBL" id="OCA69098.1"/>
    </source>
</evidence>
<organism evidence="1 2">
    <name type="scientific">Chryseobacterium artocarpi</name>
    <dbReference type="NCBI Taxonomy" id="1414727"/>
    <lineage>
        <taxon>Bacteria</taxon>
        <taxon>Pseudomonadati</taxon>
        <taxon>Bacteroidota</taxon>
        <taxon>Flavobacteriia</taxon>
        <taxon>Flavobacteriales</taxon>
        <taxon>Weeksellaceae</taxon>
        <taxon>Chryseobacterium group</taxon>
        <taxon>Chryseobacterium</taxon>
    </lineage>
</organism>
<evidence type="ECO:0000313" key="2">
    <source>
        <dbReference type="Proteomes" id="UP000092651"/>
    </source>
</evidence>
<comment type="caution">
    <text evidence="1">The sequence shown here is derived from an EMBL/GenBank/DDBJ whole genome shotgun (WGS) entry which is preliminary data.</text>
</comment>
<keyword evidence="2" id="KW-1185">Reference proteome</keyword>
<dbReference type="AlphaFoldDB" id="A0A1B8ZBU9"/>
<dbReference type="EMBL" id="MAYH01000048">
    <property type="protein sequence ID" value="OCA69098.1"/>
    <property type="molecule type" value="Genomic_DNA"/>
</dbReference>
<protein>
    <submittedName>
        <fullName evidence="1">Uncharacterized protein</fullName>
    </submittedName>
</protein>
<dbReference type="OrthoDB" id="1204690at2"/>
<name>A0A1B8ZBU9_9FLAO</name>
<proteinExistence type="predicted"/>
<dbReference type="Proteomes" id="UP000092651">
    <property type="component" value="Unassembled WGS sequence"/>
</dbReference>
<accession>A0A1B8ZBU9</accession>
<reference evidence="1 2" key="1">
    <citation type="submission" date="2016-07" db="EMBL/GenBank/DDBJ databases">
        <authorList>
            <person name="Jeong J.-J."/>
            <person name="Kim D.W."/>
            <person name="Sang M.K."/>
            <person name="Choi I.-G."/>
            <person name="Kim K.D."/>
        </authorList>
    </citation>
    <scope>NUCLEOTIDE SEQUENCE [LARGE SCALE GENOMIC DNA]</scope>
    <source>
        <strain evidence="1 2">UTM-3</strain>
    </source>
</reference>